<organism evidence="2">
    <name type="scientific">Haloferax sp. CBA1149</name>
    <dbReference type="NCBI Taxonomy" id="2650753"/>
    <lineage>
        <taxon>Archaea</taxon>
        <taxon>Methanobacteriati</taxon>
        <taxon>Methanobacteriota</taxon>
        <taxon>Stenosarchaea group</taxon>
        <taxon>Halobacteria</taxon>
        <taxon>Halobacteriales</taxon>
        <taxon>Haloferacaceae</taxon>
        <taxon>Haloferax</taxon>
    </lineage>
</organism>
<sequence length="440" mass="47647">MSPNRERGLSRRDFVTAAVAIGGTSALTACMEREQSSTGDVTTQSVEDEPPSSPEFPRGDPETVPTGQHRWGKYLVRDAHGNTVPPQQLVAVGLTYEGSVPPTAAEREQVERALETIELAYQWGTGGNAGAAFNRGLLFMLGYAPRYFESMGEIPSSLTTPEDVLDTVGEDPTKADPYDAILLLTSDIGSVVLGAEAALFGEVDEVNGVSVDATFEGVFSKAGRHTGYVGKGLPADKLEEERIPEDAPLSMGFKSGFSDNLPAEDAVTLTSGPFAGGSTIASSTLVIDLDRWYDQRDEERVAEMFCPAHGTDDVGPTGEKLGSDSGITQEDVDRIEKDAESYGRVGHTQKVARARDDEFEARILRRTEGVATSQHDGAGFEFNSVQRTIEDFVETRKAMNPDEYDFDIPAKDHGIVDYLETVRRGSYLAPPREKRSLPVV</sequence>
<accession>A0A643JYE6</accession>
<dbReference type="EMBL" id="VZUS01000004">
    <property type="protein sequence ID" value="KAB1185351.1"/>
    <property type="molecule type" value="Genomic_DNA"/>
</dbReference>
<dbReference type="AlphaFoldDB" id="A0A643JYE6"/>
<proteinExistence type="predicted"/>
<dbReference type="InterPro" id="IPR006311">
    <property type="entry name" value="TAT_signal"/>
</dbReference>
<comment type="caution">
    <text evidence="2">The sequence shown here is derived from an EMBL/GenBank/DDBJ whole genome shotgun (WGS) entry which is preliminary data.</text>
</comment>
<feature type="region of interest" description="Disordered" evidence="1">
    <location>
        <begin position="307"/>
        <end position="326"/>
    </location>
</feature>
<reference evidence="2" key="1">
    <citation type="submission" date="2019-09" db="EMBL/GenBank/DDBJ databases">
        <title>Genomic analysis of Haloferax sp. CBA1149.</title>
        <authorList>
            <person name="Roh S.W."/>
        </authorList>
    </citation>
    <scope>NUCLEOTIDE SEQUENCE</scope>
    <source>
        <strain evidence="2">CBA1149</strain>
    </source>
</reference>
<feature type="compositionally biased region" description="Polar residues" evidence="1">
    <location>
        <begin position="36"/>
        <end position="45"/>
    </location>
</feature>
<evidence type="ECO:0000256" key="1">
    <source>
        <dbReference type="SAM" id="MobiDB-lite"/>
    </source>
</evidence>
<dbReference type="PROSITE" id="PS51257">
    <property type="entry name" value="PROKAR_LIPOPROTEIN"/>
    <property type="match status" value="1"/>
</dbReference>
<evidence type="ECO:0008006" key="3">
    <source>
        <dbReference type="Google" id="ProtNLM"/>
    </source>
</evidence>
<name>A0A643JYE6_9EURY</name>
<dbReference type="InterPro" id="IPR055828">
    <property type="entry name" value="DUF7405"/>
</dbReference>
<feature type="region of interest" description="Disordered" evidence="1">
    <location>
        <begin position="32"/>
        <end position="68"/>
    </location>
</feature>
<dbReference type="PROSITE" id="PS51318">
    <property type="entry name" value="TAT"/>
    <property type="match status" value="1"/>
</dbReference>
<dbReference type="RefSeq" id="WP_151139522.1">
    <property type="nucleotide sequence ID" value="NZ_VZUS01000004.1"/>
</dbReference>
<evidence type="ECO:0000313" key="2">
    <source>
        <dbReference type="EMBL" id="KAB1185351.1"/>
    </source>
</evidence>
<dbReference type="Pfam" id="PF24152">
    <property type="entry name" value="DUF7405"/>
    <property type="match status" value="1"/>
</dbReference>
<gene>
    <name evidence="2" type="ORF">Hfx1149_14935</name>
</gene>
<protein>
    <recommendedName>
        <fullName evidence="3">Tat pathway signal protein</fullName>
    </recommendedName>
</protein>